<comment type="caution">
    <text evidence="8">The sequence shown here is derived from an EMBL/GenBank/DDBJ whole genome shotgun (WGS) entry which is preliminary data.</text>
</comment>
<feature type="compositionally biased region" description="Low complexity" evidence="7">
    <location>
        <begin position="62"/>
        <end position="72"/>
    </location>
</feature>
<dbReference type="CDD" id="cd22921">
    <property type="entry name" value="HFD_CENP-X"/>
    <property type="match status" value="1"/>
</dbReference>
<keyword evidence="4" id="KW-0238">DNA-binding</keyword>
<dbReference type="PANTHER" id="PTHR28680">
    <property type="entry name" value="CENTROMERE PROTEIN X"/>
    <property type="match status" value="1"/>
</dbReference>
<comment type="subcellular location">
    <subcellularLocation>
        <location evidence="1">Nucleus</location>
    </subcellularLocation>
</comment>
<dbReference type="Pfam" id="PF09415">
    <property type="entry name" value="CENP-X"/>
    <property type="match status" value="1"/>
</dbReference>
<evidence type="ECO:0000313" key="8">
    <source>
        <dbReference type="EMBL" id="KAJ5523737.1"/>
    </source>
</evidence>
<protein>
    <recommendedName>
        <fullName evidence="10">Centromere protein X</fullName>
    </recommendedName>
</protein>
<dbReference type="Proteomes" id="UP001220324">
    <property type="component" value="Unassembled WGS sequence"/>
</dbReference>
<dbReference type="GO" id="GO:0000712">
    <property type="term" value="P:resolution of meiotic recombination intermediates"/>
    <property type="evidence" value="ECO:0007669"/>
    <property type="project" value="TreeGrafter"/>
</dbReference>
<dbReference type="GO" id="GO:0051382">
    <property type="term" value="P:kinetochore assembly"/>
    <property type="evidence" value="ECO:0007669"/>
    <property type="project" value="InterPro"/>
</dbReference>
<dbReference type="AlphaFoldDB" id="A0AAD6CHL1"/>
<comment type="similarity">
    <text evidence="2">Belongs to the CENP-X/MHF2 family.</text>
</comment>
<evidence type="ECO:0000256" key="3">
    <source>
        <dbReference type="ARBA" id="ARBA00022763"/>
    </source>
</evidence>
<organism evidence="8 9">
    <name type="scientific">Penicillium frequentans</name>
    <dbReference type="NCBI Taxonomy" id="3151616"/>
    <lineage>
        <taxon>Eukaryota</taxon>
        <taxon>Fungi</taxon>
        <taxon>Dikarya</taxon>
        <taxon>Ascomycota</taxon>
        <taxon>Pezizomycotina</taxon>
        <taxon>Eurotiomycetes</taxon>
        <taxon>Eurotiomycetidae</taxon>
        <taxon>Eurotiales</taxon>
        <taxon>Aspergillaceae</taxon>
        <taxon>Penicillium</taxon>
    </lineage>
</organism>
<feature type="region of interest" description="Disordered" evidence="7">
    <location>
        <begin position="1"/>
        <end position="148"/>
    </location>
</feature>
<dbReference type="GO" id="GO:0003677">
    <property type="term" value="F:DNA binding"/>
    <property type="evidence" value="ECO:0007669"/>
    <property type="project" value="UniProtKB-KW"/>
</dbReference>
<keyword evidence="6" id="KW-0539">Nucleus</keyword>
<keyword evidence="5" id="KW-0234">DNA repair</keyword>
<keyword evidence="9" id="KW-1185">Reference proteome</keyword>
<dbReference type="InterPro" id="IPR018552">
    <property type="entry name" value="CENP-X"/>
</dbReference>
<dbReference type="EMBL" id="JAQIZZ010000008">
    <property type="protein sequence ID" value="KAJ5523737.1"/>
    <property type="molecule type" value="Genomic_DNA"/>
</dbReference>
<evidence type="ECO:0008006" key="10">
    <source>
        <dbReference type="Google" id="ProtNLM"/>
    </source>
</evidence>
<gene>
    <name evidence="8" type="ORF">N7494_010387</name>
</gene>
<feature type="compositionally biased region" description="Basic and acidic residues" evidence="7">
    <location>
        <begin position="73"/>
        <end position="83"/>
    </location>
</feature>
<reference evidence="8 9" key="1">
    <citation type="journal article" date="2023" name="IMA Fungus">
        <title>Comparative genomic study of the Penicillium genus elucidates a diverse pangenome and 15 lateral gene transfer events.</title>
        <authorList>
            <person name="Petersen C."/>
            <person name="Sorensen T."/>
            <person name="Nielsen M.R."/>
            <person name="Sondergaard T.E."/>
            <person name="Sorensen J.L."/>
            <person name="Fitzpatrick D.A."/>
            <person name="Frisvad J.C."/>
            <person name="Nielsen K.L."/>
        </authorList>
    </citation>
    <scope>NUCLEOTIDE SEQUENCE [LARGE SCALE GENOMIC DNA]</scope>
    <source>
        <strain evidence="8 9">IBT 35679</strain>
    </source>
</reference>
<name>A0AAD6CHL1_9EURO</name>
<evidence type="ECO:0000256" key="6">
    <source>
        <dbReference type="ARBA" id="ARBA00023242"/>
    </source>
</evidence>
<evidence type="ECO:0000256" key="7">
    <source>
        <dbReference type="SAM" id="MobiDB-lite"/>
    </source>
</evidence>
<dbReference type="InterPro" id="IPR009072">
    <property type="entry name" value="Histone-fold"/>
</dbReference>
<dbReference type="GO" id="GO:0031297">
    <property type="term" value="P:replication fork processing"/>
    <property type="evidence" value="ECO:0007669"/>
    <property type="project" value="TreeGrafter"/>
</dbReference>
<keyword evidence="3" id="KW-0227">DNA damage</keyword>
<dbReference type="GO" id="GO:0071821">
    <property type="term" value="C:FANCM-MHF complex"/>
    <property type="evidence" value="ECO:0007669"/>
    <property type="project" value="TreeGrafter"/>
</dbReference>
<dbReference type="Gene3D" id="1.10.20.10">
    <property type="entry name" value="Histone, subunit A"/>
    <property type="match status" value="1"/>
</dbReference>
<dbReference type="PANTHER" id="PTHR28680:SF1">
    <property type="entry name" value="CENTROMERE PROTEIN X"/>
    <property type="match status" value="1"/>
</dbReference>
<proteinExistence type="inferred from homology"/>
<evidence type="ECO:0000256" key="4">
    <source>
        <dbReference type="ARBA" id="ARBA00023125"/>
    </source>
</evidence>
<evidence type="ECO:0000256" key="1">
    <source>
        <dbReference type="ARBA" id="ARBA00004123"/>
    </source>
</evidence>
<dbReference type="GO" id="GO:0046982">
    <property type="term" value="F:protein heterodimerization activity"/>
    <property type="evidence" value="ECO:0007669"/>
    <property type="project" value="InterPro"/>
</dbReference>
<accession>A0AAD6CHL1</accession>
<dbReference type="GO" id="GO:0006281">
    <property type="term" value="P:DNA repair"/>
    <property type="evidence" value="ECO:0007669"/>
    <property type="project" value="UniProtKB-KW"/>
</dbReference>
<feature type="compositionally biased region" description="Low complexity" evidence="7">
    <location>
        <begin position="25"/>
        <end position="39"/>
    </location>
</feature>
<evidence type="ECO:0000256" key="2">
    <source>
        <dbReference type="ARBA" id="ARBA00009359"/>
    </source>
</evidence>
<sequence length="252" mass="27649">MPTLTGEQPHHLTPRIQIATRVNDSASLSTSTSITSPYTYIMAGEPQQKRRRLPFKPPSRTSSAGPSAMPSAAKEKGKAKESTIKPTSKATSTSTSKIQPTSSSSKATSSKRPHDDTLSALPATPSDFASDSESETPVGERERPLSEEPDYMLAEITHRTPQENIAIGTPQIHPKLLTALFHHFFKNEKTRISKDADALMAKYMDLFVREAIARGKLERNLVNESKGTTGPADNFIEVEDLETLAPWLVMDF</sequence>
<evidence type="ECO:0000313" key="9">
    <source>
        <dbReference type="Proteomes" id="UP001220324"/>
    </source>
</evidence>
<evidence type="ECO:0000256" key="5">
    <source>
        <dbReference type="ARBA" id="ARBA00023204"/>
    </source>
</evidence>
<feature type="compositionally biased region" description="Low complexity" evidence="7">
    <location>
        <begin position="84"/>
        <end position="110"/>
    </location>
</feature>